<evidence type="ECO:0000313" key="2">
    <source>
        <dbReference type="Proteomes" id="UP000747542"/>
    </source>
</evidence>
<gene>
    <name evidence="1" type="ORF">Hamer_G031983</name>
</gene>
<accession>A0A8J5MXH2</accession>
<evidence type="ECO:0000313" key="1">
    <source>
        <dbReference type="EMBL" id="KAG7168050.1"/>
    </source>
</evidence>
<proteinExistence type="predicted"/>
<dbReference type="EMBL" id="JAHLQT010021063">
    <property type="protein sequence ID" value="KAG7168050.1"/>
    <property type="molecule type" value="Genomic_DNA"/>
</dbReference>
<organism evidence="1 2">
    <name type="scientific">Homarus americanus</name>
    <name type="common">American lobster</name>
    <dbReference type="NCBI Taxonomy" id="6706"/>
    <lineage>
        <taxon>Eukaryota</taxon>
        <taxon>Metazoa</taxon>
        <taxon>Ecdysozoa</taxon>
        <taxon>Arthropoda</taxon>
        <taxon>Crustacea</taxon>
        <taxon>Multicrustacea</taxon>
        <taxon>Malacostraca</taxon>
        <taxon>Eumalacostraca</taxon>
        <taxon>Eucarida</taxon>
        <taxon>Decapoda</taxon>
        <taxon>Pleocyemata</taxon>
        <taxon>Astacidea</taxon>
        <taxon>Nephropoidea</taxon>
        <taxon>Nephropidae</taxon>
        <taxon>Homarus</taxon>
    </lineage>
</organism>
<sequence>MDLAKMDTNCREAVPQKERLAVCRRQTGQDFSRRNPRLVGGCRPPAAVSLTGRVNSYIKIHLRNVDGV</sequence>
<reference evidence="1" key="1">
    <citation type="journal article" date="2021" name="Sci. Adv.">
        <title>The American lobster genome reveals insights on longevity, neural, and immune adaptations.</title>
        <authorList>
            <person name="Polinski J.M."/>
            <person name="Zimin A.V."/>
            <person name="Clark K.F."/>
            <person name="Kohn A.B."/>
            <person name="Sadowski N."/>
            <person name="Timp W."/>
            <person name="Ptitsyn A."/>
            <person name="Khanna P."/>
            <person name="Romanova D.Y."/>
            <person name="Williams P."/>
            <person name="Greenwood S.J."/>
            <person name="Moroz L.L."/>
            <person name="Walt D.R."/>
            <person name="Bodnar A.G."/>
        </authorList>
    </citation>
    <scope>NUCLEOTIDE SEQUENCE</scope>
    <source>
        <strain evidence="1">GMGI-L3</strain>
    </source>
</reference>
<dbReference type="AlphaFoldDB" id="A0A8J5MXH2"/>
<dbReference type="Proteomes" id="UP000747542">
    <property type="component" value="Unassembled WGS sequence"/>
</dbReference>
<keyword evidence="2" id="KW-1185">Reference proteome</keyword>
<name>A0A8J5MXH2_HOMAM</name>
<comment type="caution">
    <text evidence="1">The sequence shown here is derived from an EMBL/GenBank/DDBJ whole genome shotgun (WGS) entry which is preliminary data.</text>
</comment>
<protein>
    <submittedName>
        <fullName evidence="1">Uncharacterized protein</fullName>
    </submittedName>
</protein>